<evidence type="ECO:0000313" key="3">
    <source>
        <dbReference type="Proteomes" id="UP001189122"/>
    </source>
</evidence>
<organism evidence="2 3">
    <name type="scientific">Spirodela intermedia</name>
    <name type="common">Intermediate duckweed</name>
    <dbReference type="NCBI Taxonomy" id="51605"/>
    <lineage>
        <taxon>Eukaryota</taxon>
        <taxon>Viridiplantae</taxon>
        <taxon>Streptophyta</taxon>
        <taxon>Embryophyta</taxon>
        <taxon>Tracheophyta</taxon>
        <taxon>Spermatophyta</taxon>
        <taxon>Magnoliopsida</taxon>
        <taxon>Liliopsida</taxon>
        <taxon>Araceae</taxon>
        <taxon>Lemnoideae</taxon>
        <taxon>Spirodela</taxon>
    </lineage>
</organism>
<name>A0ABN7ECW7_SPIIN</name>
<dbReference type="Pfam" id="PF03162">
    <property type="entry name" value="Y_phosphatase2"/>
    <property type="match status" value="1"/>
</dbReference>
<dbReference type="PRINTS" id="PR01911">
    <property type="entry name" value="PFDSPHPHTASE"/>
</dbReference>
<sequence length="112" mass="12874">MVDCGVYRSGFPDTANFGFLETLKLRSVLYLCPEPYPEANLQFLLSNGIKLFQFGLESCKLPLRKALDLQLLNCLHYLFQPLTLYCIKSCIKFLQVHSLHNILNHKCKNHGI</sequence>
<gene>
    <name evidence="2" type="ORF">SI7747_UN022095</name>
</gene>
<dbReference type="PANTHER" id="PTHR31126">
    <property type="entry name" value="TYROSINE-PROTEIN PHOSPHATASE"/>
    <property type="match status" value="1"/>
</dbReference>
<dbReference type="Proteomes" id="UP001189122">
    <property type="component" value="Unassembled WGS sequence"/>
</dbReference>
<dbReference type="InterPro" id="IPR020428">
    <property type="entry name" value="PFA-DSPs"/>
</dbReference>
<evidence type="ECO:0000256" key="1">
    <source>
        <dbReference type="ARBA" id="ARBA00022801"/>
    </source>
</evidence>
<dbReference type="PANTHER" id="PTHR31126:SF48">
    <property type="entry name" value="INOSITOL PHOSPHATASE SIW14"/>
    <property type="match status" value="1"/>
</dbReference>
<dbReference type="Gene3D" id="3.90.190.10">
    <property type="entry name" value="Protein tyrosine phosphatase superfamily"/>
    <property type="match status" value="1"/>
</dbReference>
<accession>A0ABN7ECW7</accession>
<keyword evidence="3" id="KW-1185">Reference proteome</keyword>
<dbReference type="SUPFAM" id="SSF52799">
    <property type="entry name" value="(Phosphotyrosine protein) phosphatases II"/>
    <property type="match status" value="1"/>
</dbReference>
<keyword evidence="1" id="KW-0378">Hydrolase</keyword>
<proteinExistence type="predicted"/>
<evidence type="ECO:0000313" key="2">
    <source>
        <dbReference type="EMBL" id="CAA6675753.1"/>
    </source>
</evidence>
<reference evidence="3" key="1">
    <citation type="journal article" date="2020" name="Sci. Rep.">
        <title>Chromosome-scale genome assembly for the duckweed Spirodela intermedia, integrating cytogenetic maps, PacBio and Oxford Nanopore libraries.</title>
        <authorList>
            <person name="Hoang P.T.N."/>
            <person name="Fiebig A."/>
            <person name="Novak P."/>
            <person name="Macas J."/>
            <person name="Cao H.X."/>
            <person name="Stepanenko A."/>
            <person name="Chen G."/>
            <person name="Borisjuk N."/>
            <person name="Scholz U."/>
            <person name="Schubert I."/>
        </authorList>
    </citation>
    <scope>NUCLEOTIDE SEQUENCE [LARGE SCALE GENOMIC DNA]</scope>
</reference>
<dbReference type="InterPro" id="IPR004861">
    <property type="entry name" value="Siw14-like"/>
</dbReference>
<protein>
    <submittedName>
        <fullName evidence="2">Uncharacterized protein</fullName>
    </submittedName>
</protein>
<dbReference type="InterPro" id="IPR029021">
    <property type="entry name" value="Prot-tyrosine_phosphatase-like"/>
</dbReference>
<comment type="caution">
    <text evidence="2">The sequence shown here is derived from an EMBL/GenBank/DDBJ whole genome shotgun (WGS) entry which is preliminary data.</text>
</comment>
<dbReference type="EMBL" id="CACRZD030000399">
    <property type="protein sequence ID" value="CAA6675753.1"/>
    <property type="molecule type" value="Genomic_DNA"/>
</dbReference>